<evidence type="ECO:0000256" key="3">
    <source>
        <dbReference type="ARBA" id="ARBA00022519"/>
    </source>
</evidence>
<dbReference type="InterPro" id="IPR004960">
    <property type="entry name" value="LipA_acyltrans"/>
</dbReference>
<evidence type="ECO:0000313" key="7">
    <source>
        <dbReference type="EMBL" id="BBP44276.1"/>
    </source>
</evidence>
<dbReference type="PIRSF" id="PIRSF026649">
    <property type="entry name" value="MsbB"/>
    <property type="match status" value="1"/>
</dbReference>
<dbReference type="GO" id="GO:0005886">
    <property type="term" value="C:plasma membrane"/>
    <property type="evidence" value="ECO:0007669"/>
    <property type="project" value="UniProtKB-SubCell"/>
</dbReference>
<evidence type="ECO:0000256" key="6">
    <source>
        <dbReference type="ARBA" id="ARBA00023315"/>
    </source>
</evidence>
<dbReference type="EMBL" id="AP021888">
    <property type="protein sequence ID" value="BBP44276.1"/>
    <property type="molecule type" value="Genomic_DNA"/>
</dbReference>
<dbReference type="Pfam" id="PF03279">
    <property type="entry name" value="Lip_A_acyltrans"/>
    <property type="match status" value="1"/>
</dbReference>
<dbReference type="PANTHER" id="PTHR30606">
    <property type="entry name" value="LIPID A BIOSYNTHESIS LAUROYL ACYLTRANSFERASE"/>
    <property type="match status" value="1"/>
</dbReference>
<dbReference type="KEGG" id="tzo:THMIRHAT_20220"/>
<dbReference type="AlphaFoldDB" id="A0A6F8PQB6"/>
<evidence type="ECO:0000256" key="4">
    <source>
        <dbReference type="ARBA" id="ARBA00022679"/>
    </source>
</evidence>
<organism evidence="7 8">
    <name type="scientific">Thiosulfativibrio zosterae</name>
    <dbReference type="NCBI Taxonomy" id="2675053"/>
    <lineage>
        <taxon>Bacteria</taxon>
        <taxon>Pseudomonadati</taxon>
        <taxon>Pseudomonadota</taxon>
        <taxon>Gammaproteobacteria</taxon>
        <taxon>Thiotrichales</taxon>
        <taxon>Piscirickettsiaceae</taxon>
        <taxon>Thiosulfativibrio</taxon>
    </lineage>
</organism>
<dbReference type="GO" id="GO:0009247">
    <property type="term" value="P:glycolipid biosynthetic process"/>
    <property type="evidence" value="ECO:0007669"/>
    <property type="project" value="UniProtKB-ARBA"/>
</dbReference>
<keyword evidence="5" id="KW-0472">Membrane</keyword>
<evidence type="ECO:0000256" key="5">
    <source>
        <dbReference type="ARBA" id="ARBA00023136"/>
    </source>
</evidence>
<dbReference type="RefSeq" id="WP_243831445.1">
    <property type="nucleotide sequence ID" value="NZ_AP021888.1"/>
</dbReference>
<keyword evidence="4 7" id="KW-0808">Transferase</keyword>
<keyword evidence="2" id="KW-1003">Cell membrane</keyword>
<accession>A0A6F8PQB6</accession>
<gene>
    <name evidence="7" type="primary">htrB</name>
    <name evidence="7" type="ORF">THMIRHAT_20220</name>
</gene>
<reference evidence="8" key="1">
    <citation type="submission" date="2019-11" db="EMBL/GenBank/DDBJ databases">
        <title>Isolation and characterization of two novel species in the genus Thiomicrorhabdus.</title>
        <authorList>
            <person name="Mochizuki J."/>
            <person name="Kojima H."/>
            <person name="Fukui M."/>
        </authorList>
    </citation>
    <scope>NUCLEOTIDE SEQUENCE [LARGE SCALE GENOMIC DNA]</scope>
    <source>
        <strain evidence="8">AkT22</strain>
    </source>
</reference>
<proteinExistence type="predicted"/>
<dbReference type="CDD" id="cd07984">
    <property type="entry name" value="LPLAT_LABLAT-like"/>
    <property type="match status" value="1"/>
</dbReference>
<dbReference type="GO" id="GO:0016746">
    <property type="term" value="F:acyltransferase activity"/>
    <property type="evidence" value="ECO:0007669"/>
    <property type="project" value="UniProtKB-KW"/>
</dbReference>
<keyword evidence="3" id="KW-0997">Cell inner membrane</keyword>
<evidence type="ECO:0000256" key="2">
    <source>
        <dbReference type="ARBA" id="ARBA00022475"/>
    </source>
</evidence>
<evidence type="ECO:0000313" key="8">
    <source>
        <dbReference type="Proteomes" id="UP000501466"/>
    </source>
</evidence>
<sequence length="305" mass="34239">MTDSRKERLWLGKAFKTLIGFLSRFSLANQQRIGSALGRLLSWFPNYNRDVIRTNLKTAYPQLSAKEHRQLALQTLQENVKSFAELGAVWGWPIEAVFPLIKQVHGEELIAQAFAKNKGVIMLSPHFGCWEITSLYLTQTYDLTFLYQPPDNKGVEDYISEVRARSGGTPAPTDMRGVKMMFKALKDNKMVGILPDQDPGDSGGIHVPFFNHPARTMTLVSKLAAKAQCDVLFIVGQRLADGKGFDLHVFPAEDAIRCGDEVLATEALNRGVEACVAIDPSQYLWSYKRYRHPPAGVEDIYKKHP</sequence>
<protein>
    <submittedName>
        <fullName evidence="7">Lipid A biosynthesis lauroyl acyltransferase</fullName>
    </submittedName>
</protein>
<keyword evidence="6 7" id="KW-0012">Acyltransferase</keyword>
<evidence type="ECO:0000256" key="1">
    <source>
        <dbReference type="ARBA" id="ARBA00004533"/>
    </source>
</evidence>
<dbReference type="PANTHER" id="PTHR30606:SF10">
    <property type="entry name" value="PHOSPHATIDYLINOSITOL MANNOSIDE ACYLTRANSFERASE"/>
    <property type="match status" value="1"/>
</dbReference>
<comment type="subcellular location">
    <subcellularLocation>
        <location evidence="1">Cell inner membrane</location>
    </subcellularLocation>
</comment>
<name>A0A6F8PQB6_9GAMM</name>
<keyword evidence="8" id="KW-1185">Reference proteome</keyword>
<dbReference type="Proteomes" id="UP000501466">
    <property type="component" value="Chromosome"/>
</dbReference>